<keyword evidence="2" id="KW-1185">Reference proteome</keyword>
<dbReference type="STRING" id="429701.A0A2G9I7A4"/>
<dbReference type="EMBL" id="NKXS01000203">
    <property type="protein sequence ID" value="PIN25645.1"/>
    <property type="molecule type" value="Genomic_DNA"/>
</dbReference>
<keyword evidence="1" id="KW-0560">Oxidoreductase</keyword>
<dbReference type="AlphaFoldDB" id="A0A2G9I7A4"/>
<dbReference type="PANTHER" id="PTHR44375">
    <property type="entry name" value="BETA-KETOACYL-ACP REDUCTASE-LIKE PROTEIN-RELATED"/>
    <property type="match status" value="1"/>
</dbReference>
<dbReference type="Gene3D" id="3.40.50.720">
    <property type="entry name" value="NAD(P)-binding Rossmann-like Domain"/>
    <property type="match status" value="1"/>
</dbReference>
<comment type="caution">
    <text evidence="1">The sequence shown here is derived from an EMBL/GenBank/DDBJ whole genome shotgun (WGS) entry which is preliminary data.</text>
</comment>
<dbReference type="SUPFAM" id="SSF51735">
    <property type="entry name" value="NAD(P)-binding Rossmann-fold domains"/>
    <property type="match status" value="1"/>
</dbReference>
<protein>
    <submittedName>
        <fullName evidence="1">Trans-2-enoyl-CoA reductase (NADPH)</fullName>
        <ecNumber evidence="1">1.3.1.38</ecNumber>
    </submittedName>
</protein>
<reference evidence="2" key="1">
    <citation type="journal article" date="2018" name="Gigascience">
        <title>Genome assembly of the Pink Ipe (Handroanthus impetiginosus, Bignoniaceae), a highly valued, ecologically keystone Neotropical timber forest tree.</title>
        <authorList>
            <person name="Silva-Junior O.B."/>
            <person name="Grattapaglia D."/>
            <person name="Novaes E."/>
            <person name="Collevatti R.G."/>
        </authorList>
    </citation>
    <scope>NUCLEOTIDE SEQUENCE [LARGE SCALE GENOMIC DNA]</scope>
    <source>
        <strain evidence="2">cv. UFG-1</strain>
    </source>
</reference>
<dbReference type="GO" id="GO:0019166">
    <property type="term" value="F:trans-2-enoyl-CoA reductase (NADPH) activity"/>
    <property type="evidence" value="ECO:0007669"/>
    <property type="project" value="UniProtKB-EC"/>
</dbReference>
<dbReference type="Proteomes" id="UP000231279">
    <property type="component" value="Unassembled WGS sequence"/>
</dbReference>
<proteinExistence type="predicted"/>
<dbReference type="InterPro" id="IPR036291">
    <property type="entry name" value="NAD(P)-bd_dom_sf"/>
</dbReference>
<organism evidence="1 2">
    <name type="scientific">Handroanthus impetiginosus</name>
    <dbReference type="NCBI Taxonomy" id="429701"/>
    <lineage>
        <taxon>Eukaryota</taxon>
        <taxon>Viridiplantae</taxon>
        <taxon>Streptophyta</taxon>
        <taxon>Embryophyta</taxon>
        <taxon>Tracheophyta</taxon>
        <taxon>Spermatophyta</taxon>
        <taxon>Magnoliopsida</taxon>
        <taxon>eudicotyledons</taxon>
        <taxon>Gunneridae</taxon>
        <taxon>Pentapetalae</taxon>
        <taxon>asterids</taxon>
        <taxon>lamiids</taxon>
        <taxon>Lamiales</taxon>
        <taxon>Bignoniaceae</taxon>
        <taxon>Crescentiina</taxon>
        <taxon>Tabebuia alliance</taxon>
        <taxon>Handroanthus</taxon>
    </lineage>
</organism>
<accession>A0A2G9I7A4</accession>
<evidence type="ECO:0000313" key="2">
    <source>
        <dbReference type="Proteomes" id="UP000231279"/>
    </source>
</evidence>
<dbReference type="OrthoDB" id="47007at2759"/>
<dbReference type="PANTHER" id="PTHR44375:SF2">
    <property type="entry name" value="BETA-KETOACYL-ACP REDUCTASE-LIKE PROTEIN-RELATED"/>
    <property type="match status" value="1"/>
</dbReference>
<name>A0A2G9I7A4_9LAMI</name>
<gene>
    <name evidence="1" type="ORF">CDL12_01611</name>
</gene>
<evidence type="ECO:0000313" key="1">
    <source>
        <dbReference type="EMBL" id="PIN25645.1"/>
    </source>
</evidence>
<sequence length="142" mass="15154">MAENRSQVANSLEPWLKLKNKVVTLKFGCTIIAAARRVDRLQSLCNGLVSARSNEPGQGLFRAVAVELNVSANGPTVDAAVEKAWGAFGRIGSLINNAGVRDLLPGCLVYAPSKAAVNMITKATFFIVKTRATLPSVPIFNK</sequence>
<dbReference type="EC" id="1.3.1.38" evidence="1"/>